<feature type="region of interest" description="Disordered" evidence="1">
    <location>
        <begin position="323"/>
        <end position="368"/>
    </location>
</feature>
<feature type="compositionally biased region" description="Basic and acidic residues" evidence="1">
    <location>
        <begin position="323"/>
        <end position="344"/>
    </location>
</feature>
<dbReference type="RefSeq" id="WP_055155926.1">
    <property type="nucleotide sequence ID" value="NZ_CYXR01000005.1"/>
</dbReference>
<dbReference type="AlphaFoldDB" id="A0A173RW21"/>
<evidence type="ECO:0000313" key="3">
    <source>
        <dbReference type="Proteomes" id="UP000095727"/>
    </source>
</evidence>
<organism evidence="2 3">
    <name type="scientific">Coprococcus comes</name>
    <dbReference type="NCBI Taxonomy" id="410072"/>
    <lineage>
        <taxon>Bacteria</taxon>
        <taxon>Bacillati</taxon>
        <taxon>Bacillota</taxon>
        <taxon>Clostridia</taxon>
        <taxon>Lachnospirales</taxon>
        <taxon>Lachnospiraceae</taxon>
        <taxon>Coprococcus</taxon>
    </lineage>
</organism>
<sequence>MTPDEKTFDPETVTDKQLVQYEQAIDRGLTEADAMRLTEHEYNGFQANAIIAAALNPAVGEDVLDALATPKYTAAQMTAIAKIAIRGGDFARFLDPQMDARRMEAAYLVVAHGGSDLPVERLSRSQLLTINNILLQGLLPYETVRAIAKPAFTPESMEVIAAAMENARHDPYTGEHSLTEAQVARIMNPEYRPEQQIALLTAMRGQTPVADLSDADFAGLFPASLSVEQMSACAYAVNRCGYNTPLLMMTMQACADMNAQQLMAVFDATAAEFSDTTMAKVSTILMHTPALTSQQMRYLLAEARDGTPFPALESMKEHLLAQAEPEKAQVAETGVKSESRDMASGKEALAEQAGLDGTQKINQNKEME</sequence>
<dbReference type="Proteomes" id="UP000095727">
    <property type="component" value="Unassembled WGS sequence"/>
</dbReference>
<accession>A0A173RW21</accession>
<gene>
    <name evidence="2" type="ORF">ERS852574_00881</name>
</gene>
<protein>
    <submittedName>
        <fullName evidence="2">Uncharacterized protein</fullName>
    </submittedName>
</protein>
<dbReference type="EMBL" id="CYXR01000005">
    <property type="protein sequence ID" value="CUM81749.1"/>
    <property type="molecule type" value="Genomic_DNA"/>
</dbReference>
<reference evidence="2 3" key="1">
    <citation type="submission" date="2015-09" db="EMBL/GenBank/DDBJ databases">
        <authorList>
            <consortium name="Pathogen Informatics"/>
        </authorList>
    </citation>
    <scope>NUCLEOTIDE SEQUENCE [LARGE SCALE GENOMIC DNA]</scope>
    <source>
        <strain evidence="2 3">2789STDY5834962</strain>
    </source>
</reference>
<proteinExistence type="predicted"/>
<name>A0A173RW21_9FIRM</name>
<evidence type="ECO:0000256" key="1">
    <source>
        <dbReference type="SAM" id="MobiDB-lite"/>
    </source>
</evidence>
<evidence type="ECO:0000313" key="2">
    <source>
        <dbReference type="EMBL" id="CUM81749.1"/>
    </source>
</evidence>